<accession>S3ZEA0</accession>
<dbReference type="AlphaFoldDB" id="S3ZEA0"/>
<keyword evidence="3" id="KW-1185">Reference proteome</keyword>
<gene>
    <name evidence="2" type="ORF">STRAU_4952</name>
</gene>
<feature type="region of interest" description="Disordered" evidence="1">
    <location>
        <begin position="449"/>
        <end position="468"/>
    </location>
</feature>
<evidence type="ECO:0000256" key="1">
    <source>
        <dbReference type="SAM" id="MobiDB-lite"/>
    </source>
</evidence>
<dbReference type="Proteomes" id="UP000014629">
    <property type="component" value="Unassembled WGS sequence"/>
</dbReference>
<dbReference type="PATRIC" id="fig|1286094.4.peg.4896"/>
<protein>
    <submittedName>
        <fullName evidence="2">Uncharacterized protein</fullName>
    </submittedName>
</protein>
<proteinExistence type="predicted"/>
<name>S3ZEA0_9ACTN</name>
<sequence>MPPRPDVAEPHHLPVHGQEAEEDGQVGAVRGVVAAGEIGGDVGAQALLESFVRGVADAVQGVVERGEVEAVGGVGHGGGDQGGELGAAGRADGVLLVEVPPGHGGALGVGGEQAVVVGEAKLLLDERPDVAGEVVAVRPREQGVDLLGPQVAWQRRPFAAVPGVADLGVVGHAAPRADVQDGFAPRRHIGVPLVPAAAPLGQEHHQVDEGEPEAAYEDGLAAFEGAQVGVGGEVGRQVDEAVAAGVAPQVPLLVVEFGVEVALGEDDEVGGEGVVGAFEPHLLAAVRGAGQAHGAVGVVVDGDVGRQGGHGLLVHPAQIGALPPPSGEDLAVDVRPGVQRGSGQHGPGDVDRVVGEHRDVLRVRVHPQQRRLLLAPDPAGARRVGVDQVDVEPRTSVQGGRVGGDAFDETGGAGARADDHQGGRPWPGVRGEGVFGGGVGWHVKAPSGRVMPSHGPRGPSGPSPSAQVRPLRLRGALHVLSRLSRSGPGRCPEYEPYVSGQLTQKRMPVPLVLMHPQPRLVTRSHIDFGRVWSASC</sequence>
<dbReference type="EMBL" id="AOPZ01000268">
    <property type="protein sequence ID" value="EPH41991.1"/>
    <property type="molecule type" value="Genomic_DNA"/>
</dbReference>
<feature type="region of interest" description="Disordered" evidence="1">
    <location>
        <begin position="1"/>
        <end position="23"/>
    </location>
</feature>
<evidence type="ECO:0000313" key="2">
    <source>
        <dbReference type="EMBL" id="EPH41991.1"/>
    </source>
</evidence>
<feature type="compositionally biased region" description="Basic and acidic residues" evidence="1">
    <location>
        <begin position="1"/>
        <end position="12"/>
    </location>
</feature>
<evidence type="ECO:0000313" key="3">
    <source>
        <dbReference type="Proteomes" id="UP000014629"/>
    </source>
</evidence>
<organism evidence="2 3">
    <name type="scientific">Streptomyces aurantiacus JA 4570</name>
    <dbReference type="NCBI Taxonomy" id="1286094"/>
    <lineage>
        <taxon>Bacteria</taxon>
        <taxon>Bacillati</taxon>
        <taxon>Actinomycetota</taxon>
        <taxon>Actinomycetes</taxon>
        <taxon>Kitasatosporales</taxon>
        <taxon>Streptomycetaceae</taxon>
        <taxon>Streptomyces</taxon>
        <taxon>Streptomyces aurantiacus group</taxon>
    </lineage>
</organism>
<reference evidence="2 3" key="1">
    <citation type="submission" date="2013-02" db="EMBL/GenBank/DDBJ databases">
        <title>Draft Genome Sequence of Streptomyces aurantiacus, Which Produces Setomimycin.</title>
        <authorList>
            <person name="Gruening B.A."/>
            <person name="Praeg A."/>
            <person name="Erxleben A."/>
            <person name="Guenther S."/>
            <person name="Mueller M."/>
        </authorList>
    </citation>
    <scope>NUCLEOTIDE SEQUENCE [LARGE SCALE GENOMIC DNA]</scope>
    <source>
        <strain evidence="2 3">JA 4570</strain>
    </source>
</reference>
<comment type="caution">
    <text evidence="2">The sequence shown here is derived from an EMBL/GenBank/DDBJ whole genome shotgun (WGS) entry which is preliminary data.</text>
</comment>